<dbReference type="InterPro" id="IPR016167">
    <property type="entry name" value="FAD-bd_PCMH_sub1"/>
</dbReference>
<reference evidence="3 4" key="1">
    <citation type="journal article" date="2019" name="Microb. Cell Fact.">
        <title>Exploring novel herbicidin analogues by transcriptional regulator overexpression and MS/MS molecular networking.</title>
        <authorList>
            <person name="Shi Y."/>
            <person name="Gu R."/>
            <person name="Li Y."/>
            <person name="Wang X."/>
            <person name="Ren W."/>
            <person name="Li X."/>
            <person name="Wang L."/>
            <person name="Xie Y."/>
            <person name="Hong B."/>
        </authorList>
    </citation>
    <scope>NUCLEOTIDE SEQUENCE [LARGE SCALE GENOMIC DNA]</scope>
    <source>
        <strain evidence="3 4">US-43</strain>
    </source>
</reference>
<accession>A0A5N5W5S9</accession>
<dbReference type="Pfam" id="PF00941">
    <property type="entry name" value="FAD_binding_5"/>
    <property type="match status" value="1"/>
</dbReference>
<dbReference type="GO" id="GO:0016491">
    <property type="term" value="F:oxidoreductase activity"/>
    <property type="evidence" value="ECO:0007669"/>
    <property type="project" value="UniProtKB-KW"/>
</dbReference>
<dbReference type="InterPro" id="IPR016166">
    <property type="entry name" value="FAD-bd_PCMH"/>
</dbReference>
<name>A0A5N5W5S9_STRMB</name>
<dbReference type="Proteomes" id="UP000327000">
    <property type="component" value="Unassembled WGS sequence"/>
</dbReference>
<dbReference type="Gene3D" id="3.30.390.50">
    <property type="entry name" value="CO dehydrogenase flavoprotein, C-terminal domain"/>
    <property type="match status" value="1"/>
</dbReference>
<dbReference type="InterPro" id="IPR016169">
    <property type="entry name" value="FAD-bd_PCMH_sub2"/>
</dbReference>
<dbReference type="OrthoDB" id="9814706at2"/>
<dbReference type="InterPro" id="IPR005107">
    <property type="entry name" value="CO_DH_flav_C"/>
</dbReference>
<dbReference type="InterPro" id="IPR036683">
    <property type="entry name" value="CO_DH_flav_C_dom_sf"/>
</dbReference>
<dbReference type="Gene3D" id="3.30.465.10">
    <property type="match status" value="2"/>
</dbReference>
<dbReference type="RefSeq" id="WP_152264201.1">
    <property type="nucleotide sequence ID" value="NZ_VOKX01000033.1"/>
</dbReference>
<dbReference type="Gene3D" id="3.30.43.10">
    <property type="entry name" value="Uridine Diphospho-n-acetylenolpyruvylglucosamine Reductase, domain 2"/>
    <property type="match status" value="1"/>
</dbReference>
<evidence type="ECO:0000313" key="3">
    <source>
        <dbReference type="EMBL" id="KAB7843264.1"/>
    </source>
</evidence>
<dbReference type="SMART" id="SM01092">
    <property type="entry name" value="CO_deh_flav_C"/>
    <property type="match status" value="1"/>
</dbReference>
<organism evidence="3 4">
    <name type="scientific">Streptomyces mobaraensis</name>
    <name type="common">Streptoverticillium mobaraense</name>
    <dbReference type="NCBI Taxonomy" id="35621"/>
    <lineage>
        <taxon>Bacteria</taxon>
        <taxon>Bacillati</taxon>
        <taxon>Actinomycetota</taxon>
        <taxon>Actinomycetes</taxon>
        <taxon>Kitasatosporales</taxon>
        <taxon>Streptomycetaceae</taxon>
        <taxon>Streptomyces</taxon>
    </lineage>
</organism>
<gene>
    <name evidence="3" type="ORF">FRZ00_18125</name>
</gene>
<dbReference type="SUPFAM" id="SSF56176">
    <property type="entry name" value="FAD-binding/transporter-associated domain-like"/>
    <property type="match status" value="1"/>
</dbReference>
<comment type="caution">
    <text evidence="3">The sequence shown here is derived from an EMBL/GenBank/DDBJ whole genome shotgun (WGS) entry which is preliminary data.</text>
</comment>
<dbReference type="Pfam" id="PF03450">
    <property type="entry name" value="CO_deh_flav_C"/>
    <property type="match status" value="1"/>
</dbReference>
<dbReference type="InterPro" id="IPR036318">
    <property type="entry name" value="FAD-bd_PCMH-like_sf"/>
</dbReference>
<dbReference type="PANTHER" id="PTHR42659">
    <property type="entry name" value="XANTHINE DEHYDROGENASE SUBUNIT C-RELATED"/>
    <property type="match status" value="1"/>
</dbReference>
<dbReference type="EMBL" id="VOKX01000033">
    <property type="protein sequence ID" value="KAB7843264.1"/>
    <property type="molecule type" value="Genomic_DNA"/>
</dbReference>
<dbReference type="InterPro" id="IPR002346">
    <property type="entry name" value="Mopterin_DH_FAD-bd"/>
</dbReference>
<dbReference type="AlphaFoldDB" id="A0A5N5W5S9"/>
<dbReference type="PROSITE" id="PS51387">
    <property type="entry name" value="FAD_PCMH"/>
    <property type="match status" value="1"/>
</dbReference>
<dbReference type="GO" id="GO:0071949">
    <property type="term" value="F:FAD binding"/>
    <property type="evidence" value="ECO:0007669"/>
    <property type="project" value="InterPro"/>
</dbReference>
<feature type="domain" description="FAD-binding PCMH-type" evidence="2">
    <location>
        <begin position="1"/>
        <end position="221"/>
    </location>
</feature>
<evidence type="ECO:0000256" key="1">
    <source>
        <dbReference type="ARBA" id="ARBA00023002"/>
    </source>
</evidence>
<proteinExistence type="predicted"/>
<keyword evidence="1" id="KW-0560">Oxidoreductase</keyword>
<keyword evidence="4" id="KW-1185">Reference proteome</keyword>
<evidence type="ECO:0000259" key="2">
    <source>
        <dbReference type="PROSITE" id="PS51387"/>
    </source>
</evidence>
<sequence>MRSFAYVRAGTVEEAVAEVAADPEAAFLAGGTTQVDLMRDEVFRPARLVDITRLPLRGIRRDGEVLTAGALTTMEELAAHEYVTARLPLVREALLLGASPQLRHMATLGGNLLQRTRCRYYRDPSTACNKREPGAGCAALDGHHRMHAVLGTSPHCIATHPSDLAVALLALDASVRVHGPDGERAVRLAEFYRVPGTTPHLENVLAHGELITHLEIPLPPPEARSGYLKVRDRASYEFALASVAAVLVLDGGRIGSARLALGGVGTVPWRVPRAEELLRGARPDDDVLRAAAEAALDGAEGRPDNGYKVELGRRAVVRALSTLVREERQ</sequence>
<protein>
    <submittedName>
        <fullName evidence="3">Xanthine dehydrogenase family protein subunit M</fullName>
    </submittedName>
</protein>
<dbReference type="InterPro" id="IPR051312">
    <property type="entry name" value="Diverse_Substr_Oxidored"/>
</dbReference>
<dbReference type="SUPFAM" id="SSF55447">
    <property type="entry name" value="CO dehydrogenase flavoprotein C-terminal domain-like"/>
    <property type="match status" value="1"/>
</dbReference>
<dbReference type="PANTHER" id="PTHR42659:SF1">
    <property type="entry name" value="OXIDOREDUCTASE"/>
    <property type="match status" value="1"/>
</dbReference>
<evidence type="ECO:0000313" key="4">
    <source>
        <dbReference type="Proteomes" id="UP000327000"/>
    </source>
</evidence>